<comment type="caution">
    <text evidence="1">The sequence shown here is derived from an EMBL/GenBank/DDBJ whole genome shotgun (WGS) entry which is preliminary data.</text>
</comment>
<organism evidence="1 2">
    <name type="scientific">Entomoplasma ellychniae</name>
    <dbReference type="NCBI Taxonomy" id="2114"/>
    <lineage>
        <taxon>Bacteria</taxon>
        <taxon>Bacillati</taxon>
        <taxon>Mycoplasmatota</taxon>
        <taxon>Mollicutes</taxon>
        <taxon>Entomoplasmatales</taxon>
        <taxon>Entomoplasmataceae</taxon>
        <taxon>Entomoplasma</taxon>
    </lineage>
</organism>
<protein>
    <submittedName>
        <fullName evidence="1">Uncharacterized protein</fullName>
    </submittedName>
</protein>
<reference evidence="1 2" key="1">
    <citation type="submission" date="2017-11" db="EMBL/GenBank/DDBJ databases">
        <title>Genome sequence of Entomoplasma ellychniae ELCN-1 (ATCC 43707).</title>
        <authorList>
            <person name="Lo W.-S."/>
            <person name="Gasparich G.E."/>
            <person name="Kuo C.-H."/>
        </authorList>
    </citation>
    <scope>NUCLEOTIDE SEQUENCE [LARGE SCALE GENOMIC DNA]</scope>
    <source>
        <strain evidence="1 2">ELCN-1</strain>
    </source>
</reference>
<evidence type="ECO:0000313" key="1">
    <source>
        <dbReference type="EMBL" id="PPE04558.1"/>
    </source>
</evidence>
<dbReference type="AlphaFoldDB" id="A0A8E2QX70"/>
<proteinExistence type="predicted"/>
<dbReference type="Proteomes" id="UP000239010">
    <property type="component" value="Unassembled WGS sequence"/>
</dbReference>
<dbReference type="RefSeq" id="WP_181021034.1">
    <property type="nucleotide sequence ID" value="NZ_PHND01000001.1"/>
</dbReference>
<sequence>MSNIKANKSIILSAQQKEIILKDHLQNEMSFGQLSKKIQSVIFRN</sequence>
<dbReference type="EMBL" id="PHND01000001">
    <property type="protein sequence ID" value="PPE04558.1"/>
    <property type="molecule type" value="Genomic_DNA"/>
</dbReference>
<evidence type="ECO:0000313" key="2">
    <source>
        <dbReference type="Proteomes" id="UP000239010"/>
    </source>
</evidence>
<accession>A0A8E2QX70</accession>
<keyword evidence="2" id="KW-1185">Reference proteome</keyword>
<name>A0A8E2QX70_9MOLU</name>
<gene>
    <name evidence="1" type="ORF">EELLY_v1c02380</name>
</gene>